<name>A0ABS9ZU14_9SPHI</name>
<keyword evidence="2" id="KW-1185">Reference proteome</keyword>
<organism evidence="1 2">
    <name type="scientific">Pedobacter montanisoli</name>
    <dbReference type="NCBI Taxonomy" id="2923277"/>
    <lineage>
        <taxon>Bacteria</taxon>
        <taxon>Pseudomonadati</taxon>
        <taxon>Bacteroidota</taxon>
        <taxon>Sphingobacteriia</taxon>
        <taxon>Sphingobacteriales</taxon>
        <taxon>Sphingobacteriaceae</taxon>
        <taxon>Pedobacter</taxon>
    </lineage>
</organism>
<dbReference type="Proteomes" id="UP001165460">
    <property type="component" value="Unassembled WGS sequence"/>
</dbReference>
<dbReference type="RefSeq" id="WP_243360281.1">
    <property type="nucleotide sequence ID" value="NZ_JALGBH010000001.1"/>
</dbReference>
<proteinExistence type="predicted"/>
<evidence type="ECO:0000313" key="1">
    <source>
        <dbReference type="EMBL" id="MCJ0742099.1"/>
    </source>
</evidence>
<gene>
    <name evidence="1" type="ORF">MMF97_05180</name>
</gene>
<accession>A0ABS9ZU14</accession>
<comment type="caution">
    <text evidence="1">The sequence shown here is derived from an EMBL/GenBank/DDBJ whole genome shotgun (WGS) entry which is preliminary data.</text>
</comment>
<reference evidence="1" key="1">
    <citation type="submission" date="2022-03" db="EMBL/GenBank/DDBJ databases">
        <authorList>
            <person name="Woo C.Y."/>
        </authorList>
    </citation>
    <scope>NUCLEOTIDE SEQUENCE</scope>
    <source>
        <strain evidence="1">CYS-01</strain>
    </source>
</reference>
<protein>
    <submittedName>
        <fullName evidence="1">Uncharacterized protein</fullName>
    </submittedName>
</protein>
<sequence>MHSQLTHNEQALRLFFTDDVYLVNEPVQQYDLQEKPSVESKEKAPLKVEEQSAKIEVPVIAETPAVTQAVNFVYLGKNQKNILVLVNDAENSVCSKEGMEFLTKIVGAVGLTSKDIAILNFARNAHARYESLKSFFGFRLLMSFGVSASELGLEKEFPLHDLELYNDVEIIFTSNLHPLSSDLSAKKQLWGNLKQLKYV</sequence>
<evidence type="ECO:0000313" key="2">
    <source>
        <dbReference type="Proteomes" id="UP001165460"/>
    </source>
</evidence>
<dbReference type="EMBL" id="JALGBH010000001">
    <property type="protein sequence ID" value="MCJ0742099.1"/>
    <property type="molecule type" value="Genomic_DNA"/>
</dbReference>